<protein>
    <submittedName>
        <fullName evidence="7">Cytochrome c</fullName>
    </submittedName>
</protein>
<dbReference type="AlphaFoldDB" id="A0A9X2FP00"/>
<keyword evidence="3 4" id="KW-0408">Iron</keyword>
<feature type="domain" description="Cytochrome c" evidence="6">
    <location>
        <begin position="26"/>
        <end position="136"/>
    </location>
</feature>
<evidence type="ECO:0000259" key="6">
    <source>
        <dbReference type="PROSITE" id="PS51007"/>
    </source>
</evidence>
<dbReference type="GO" id="GO:0009055">
    <property type="term" value="F:electron transfer activity"/>
    <property type="evidence" value="ECO:0007669"/>
    <property type="project" value="InterPro"/>
</dbReference>
<dbReference type="RefSeq" id="WP_253332167.1">
    <property type="nucleotide sequence ID" value="NZ_JAMYXC010000157.1"/>
</dbReference>
<dbReference type="InterPro" id="IPR036909">
    <property type="entry name" value="Cyt_c-like_dom_sf"/>
</dbReference>
<name>A0A9X2FP00_9RHOB</name>
<evidence type="ECO:0000256" key="1">
    <source>
        <dbReference type="ARBA" id="ARBA00022617"/>
    </source>
</evidence>
<dbReference type="PROSITE" id="PS51007">
    <property type="entry name" value="CYTC"/>
    <property type="match status" value="1"/>
</dbReference>
<dbReference type="GO" id="GO:0046872">
    <property type="term" value="F:metal ion binding"/>
    <property type="evidence" value="ECO:0007669"/>
    <property type="project" value="UniProtKB-KW"/>
</dbReference>
<gene>
    <name evidence="7" type="ORF">NHG85_10435</name>
</gene>
<dbReference type="EMBL" id="JAMYXC010000157">
    <property type="protein sequence ID" value="MCP1168937.1"/>
    <property type="molecule type" value="Genomic_DNA"/>
</dbReference>
<dbReference type="SUPFAM" id="SSF46626">
    <property type="entry name" value="Cytochrome c"/>
    <property type="match status" value="1"/>
</dbReference>
<keyword evidence="2 4" id="KW-0479">Metal-binding</keyword>
<proteinExistence type="predicted"/>
<evidence type="ECO:0000256" key="3">
    <source>
        <dbReference type="ARBA" id="ARBA00023004"/>
    </source>
</evidence>
<accession>A0A9X2FP00</accession>
<evidence type="ECO:0000313" key="8">
    <source>
        <dbReference type="Proteomes" id="UP001139477"/>
    </source>
</evidence>
<evidence type="ECO:0000256" key="2">
    <source>
        <dbReference type="ARBA" id="ARBA00022723"/>
    </source>
</evidence>
<evidence type="ECO:0000256" key="5">
    <source>
        <dbReference type="SAM" id="SignalP"/>
    </source>
</evidence>
<dbReference type="Gene3D" id="1.10.760.10">
    <property type="entry name" value="Cytochrome c-like domain"/>
    <property type="match status" value="1"/>
</dbReference>
<feature type="chain" id="PRO_5040808328" evidence="5">
    <location>
        <begin position="18"/>
        <end position="139"/>
    </location>
</feature>
<comment type="caution">
    <text evidence="7">The sequence shown here is derived from an EMBL/GenBank/DDBJ whole genome shotgun (WGS) entry which is preliminary data.</text>
</comment>
<sequence length="139" mass="14607">MRYATLLVLALAGSAQAQDQGAADAASIEAGRDVYMVFCQTCHGAEGRGGGPLAKIMTREPPDLTGLAARNDGRFPAEMATRQIDGRDPLPGHGGEMPVFGPIFDTDFAALTAPSGQPILTSRTIADLIHWLETIQVDG</sequence>
<evidence type="ECO:0000256" key="4">
    <source>
        <dbReference type="PROSITE-ProRule" id="PRU00433"/>
    </source>
</evidence>
<keyword evidence="1 4" id="KW-0349">Heme</keyword>
<dbReference type="InterPro" id="IPR009056">
    <property type="entry name" value="Cyt_c-like_dom"/>
</dbReference>
<dbReference type="Pfam" id="PF00034">
    <property type="entry name" value="Cytochrom_C"/>
    <property type="match status" value="1"/>
</dbReference>
<feature type="signal peptide" evidence="5">
    <location>
        <begin position="1"/>
        <end position="17"/>
    </location>
</feature>
<evidence type="ECO:0000313" key="7">
    <source>
        <dbReference type="EMBL" id="MCP1168937.1"/>
    </source>
</evidence>
<keyword evidence="5" id="KW-0732">Signal</keyword>
<organism evidence="7 8">
    <name type="scientific">Limimaricola litoreus</name>
    <dbReference type="NCBI Taxonomy" id="2955316"/>
    <lineage>
        <taxon>Bacteria</taxon>
        <taxon>Pseudomonadati</taxon>
        <taxon>Pseudomonadota</taxon>
        <taxon>Alphaproteobacteria</taxon>
        <taxon>Rhodobacterales</taxon>
        <taxon>Paracoccaceae</taxon>
        <taxon>Limimaricola</taxon>
    </lineage>
</organism>
<dbReference type="Proteomes" id="UP001139477">
    <property type="component" value="Unassembled WGS sequence"/>
</dbReference>
<keyword evidence="8" id="KW-1185">Reference proteome</keyword>
<reference evidence="7" key="1">
    <citation type="submission" date="2022-06" db="EMBL/GenBank/DDBJ databases">
        <title>Limimaricola sediminis sp. nov., isolated from an intertidal sediment.</title>
        <authorList>
            <person name="Shao X."/>
        </authorList>
    </citation>
    <scope>NUCLEOTIDE SEQUENCE</scope>
    <source>
        <strain evidence="7">ASW11-118</strain>
    </source>
</reference>
<dbReference type="GO" id="GO:0020037">
    <property type="term" value="F:heme binding"/>
    <property type="evidence" value="ECO:0007669"/>
    <property type="project" value="InterPro"/>
</dbReference>